<protein>
    <submittedName>
        <fullName evidence="1">Unnamed protein product</fullName>
    </submittedName>
</protein>
<dbReference type="EMBL" id="BSXT01000029">
    <property type="protein sequence ID" value="GMF15225.1"/>
    <property type="molecule type" value="Genomic_DNA"/>
</dbReference>
<dbReference type="Proteomes" id="UP001165121">
    <property type="component" value="Unassembled WGS sequence"/>
</dbReference>
<name>A0A9W6TJ59_9STRA</name>
<proteinExistence type="predicted"/>
<comment type="caution">
    <text evidence="1">The sequence shown here is derived from an EMBL/GenBank/DDBJ whole genome shotgun (WGS) entry which is preliminary data.</text>
</comment>
<sequence length="315" mass="34062">MHPARPNFDSRNYTSAITNLQAIAAEGVCVELKKDVPLQAHPPDNHESAIERVNILSKNVRKEQDAWWCLVLDLDLHAMWPEVFVSSFGIVDKAGGDPLTSGRTIHDLLFPEGASINAVTDQDAILKADYRHCDAVASEILRIKREHPDIEIKAMAGDVTSAFRNIPFHSRSVHHFAGCIEIENALVVELACPFGWTGSPGEYEVIGEAIAFVHGSGNCSPVHLLPTNGVPGGPRVPRKDVAPSTYIFVSTILRPWPGKTALRHVTPAPKTLSGCSDTGGALSTSVSRLPILPGSTTPAQTPARALPLTVLRYRV</sequence>
<keyword evidence="2" id="KW-1185">Reference proteome</keyword>
<reference evidence="1" key="1">
    <citation type="submission" date="2023-04" db="EMBL/GenBank/DDBJ databases">
        <title>Phytophthora fragariaefolia NBRC 109709.</title>
        <authorList>
            <person name="Ichikawa N."/>
            <person name="Sato H."/>
            <person name="Tonouchi N."/>
        </authorList>
    </citation>
    <scope>NUCLEOTIDE SEQUENCE</scope>
    <source>
        <strain evidence="1">NBRC 109709</strain>
    </source>
</reference>
<dbReference type="AlphaFoldDB" id="A0A9W6TJ59"/>
<gene>
    <name evidence="1" type="ORF">Pfra01_000034600</name>
</gene>
<evidence type="ECO:0000313" key="2">
    <source>
        <dbReference type="Proteomes" id="UP001165121"/>
    </source>
</evidence>
<organism evidence="1 2">
    <name type="scientific">Phytophthora fragariaefolia</name>
    <dbReference type="NCBI Taxonomy" id="1490495"/>
    <lineage>
        <taxon>Eukaryota</taxon>
        <taxon>Sar</taxon>
        <taxon>Stramenopiles</taxon>
        <taxon>Oomycota</taxon>
        <taxon>Peronosporomycetes</taxon>
        <taxon>Peronosporales</taxon>
        <taxon>Peronosporaceae</taxon>
        <taxon>Phytophthora</taxon>
    </lineage>
</organism>
<accession>A0A9W6TJ59</accession>
<dbReference type="OrthoDB" id="101477at2759"/>
<evidence type="ECO:0000313" key="1">
    <source>
        <dbReference type="EMBL" id="GMF15225.1"/>
    </source>
</evidence>